<proteinExistence type="predicted"/>
<evidence type="ECO:0000256" key="1">
    <source>
        <dbReference type="SAM" id="MobiDB-lite"/>
    </source>
</evidence>
<comment type="caution">
    <text evidence="2">The sequence shown here is derived from an EMBL/GenBank/DDBJ whole genome shotgun (WGS) entry which is preliminary data.</text>
</comment>
<dbReference type="Proteomes" id="UP000704712">
    <property type="component" value="Unassembled WGS sequence"/>
</dbReference>
<feature type="region of interest" description="Disordered" evidence="1">
    <location>
        <begin position="1"/>
        <end position="112"/>
    </location>
</feature>
<feature type="compositionally biased region" description="Basic and acidic residues" evidence="1">
    <location>
        <begin position="43"/>
        <end position="79"/>
    </location>
</feature>
<sequence>MDPGIAAVVGQGNEPLDAPIEVAGRSGVGEGVTSVGNLPAKRRASEAEEQKTYTEEGSDLKQPEDGDEARRQDGADDRRRYGRNRPRPSEAEGASESIAGRTRSRSRRTPDS</sequence>
<feature type="compositionally biased region" description="Basic residues" evidence="1">
    <location>
        <begin position="102"/>
        <end position="112"/>
    </location>
</feature>
<evidence type="ECO:0000313" key="3">
    <source>
        <dbReference type="Proteomes" id="UP000704712"/>
    </source>
</evidence>
<accession>A0A8S9UY77</accession>
<evidence type="ECO:0000313" key="2">
    <source>
        <dbReference type="EMBL" id="KAF4146076.1"/>
    </source>
</evidence>
<dbReference type="AlphaFoldDB" id="A0A8S9UY77"/>
<name>A0A8S9UY77_PHYIN</name>
<organism evidence="2 3">
    <name type="scientific">Phytophthora infestans</name>
    <name type="common">Potato late blight agent</name>
    <name type="synonym">Botrytis infestans</name>
    <dbReference type="NCBI Taxonomy" id="4787"/>
    <lineage>
        <taxon>Eukaryota</taxon>
        <taxon>Sar</taxon>
        <taxon>Stramenopiles</taxon>
        <taxon>Oomycota</taxon>
        <taxon>Peronosporomycetes</taxon>
        <taxon>Peronosporales</taxon>
        <taxon>Peronosporaceae</taxon>
        <taxon>Phytophthora</taxon>
    </lineage>
</organism>
<gene>
    <name evidence="2" type="ORF">GN958_ATG04742</name>
</gene>
<protein>
    <submittedName>
        <fullName evidence="2">Uncharacterized protein</fullName>
    </submittedName>
</protein>
<dbReference type="EMBL" id="JAACNO010000648">
    <property type="protein sequence ID" value="KAF4146076.1"/>
    <property type="molecule type" value="Genomic_DNA"/>
</dbReference>
<reference evidence="2" key="1">
    <citation type="submission" date="2020-03" db="EMBL/GenBank/DDBJ databases">
        <title>Hybrid Assembly of Korean Phytophthora infestans isolates.</title>
        <authorList>
            <person name="Prokchorchik M."/>
            <person name="Lee Y."/>
            <person name="Seo J."/>
            <person name="Cho J.-H."/>
            <person name="Park Y.-E."/>
            <person name="Jang D.-C."/>
            <person name="Im J.-S."/>
            <person name="Choi J.-G."/>
            <person name="Park H.-J."/>
            <person name="Lee G.-B."/>
            <person name="Lee Y.-G."/>
            <person name="Hong S.-Y."/>
            <person name="Cho K."/>
            <person name="Sohn K.H."/>
        </authorList>
    </citation>
    <scope>NUCLEOTIDE SEQUENCE</scope>
    <source>
        <strain evidence="2">KR_2_A2</strain>
    </source>
</reference>